<feature type="compositionally biased region" description="Pro residues" evidence="1">
    <location>
        <begin position="26"/>
        <end position="57"/>
    </location>
</feature>
<sequence length="69" mass="7183">MMLVQSVTVYLPCIIVSNSTVSSLSPLPPPPPPPPPPPSPLPSPSPPLLLPPLPSPPTFLGVSEKRCKP</sequence>
<feature type="region of interest" description="Disordered" evidence="1">
    <location>
        <begin position="21"/>
        <end position="69"/>
    </location>
</feature>
<proteinExistence type="predicted"/>
<dbReference type="EMBL" id="JACSDY010000024">
    <property type="protein sequence ID" value="KAF7389417.1"/>
    <property type="molecule type" value="Genomic_DNA"/>
</dbReference>
<accession>A0A834MY47</accession>
<gene>
    <name evidence="2" type="ORF">H0235_017901</name>
</gene>
<evidence type="ECO:0000313" key="2">
    <source>
        <dbReference type="EMBL" id="KAF7389417.1"/>
    </source>
</evidence>
<dbReference type="AlphaFoldDB" id="A0A834MY47"/>
<name>A0A834MY47_VESPE</name>
<dbReference type="Proteomes" id="UP000600918">
    <property type="component" value="Unassembled WGS sequence"/>
</dbReference>
<organism evidence="2 3">
    <name type="scientific">Vespula pensylvanica</name>
    <name type="common">Western yellow jacket</name>
    <name type="synonym">Wasp</name>
    <dbReference type="NCBI Taxonomy" id="30213"/>
    <lineage>
        <taxon>Eukaryota</taxon>
        <taxon>Metazoa</taxon>
        <taxon>Ecdysozoa</taxon>
        <taxon>Arthropoda</taxon>
        <taxon>Hexapoda</taxon>
        <taxon>Insecta</taxon>
        <taxon>Pterygota</taxon>
        <taxon>Neoptera</taxon>
        <taxon>Endopterygota</taxon>
        <taxon>Hymenoptera</taxon>
        <taxon>Apocrita</taxon>
        <taxon>Aculeata</taxon>
        <taxon>Vespoidea</taxon>
        <taxon>Vespidae</taxon>
        <taxon>Vespinae</taxon>
        <taxon>Vespula</taxon>
    </lineage>
</organism>
<evidence type="ECO:0000313" key="3">
    <source>
        <dbReference type="Proteomes" id="UP000600918"/>
    </source>
</evidence>
<keyword evidence="3" id="KW-1185">Reference proteome</keyword>
<reference evidence="2" key="1">
    <citation type="journal article" date="2020" name="G3 (Bethesda)">
        <title>High-Quality Assemblies for Three Invasive Social Wasps from the &lt;i&gt;Vespula&lt;/i&gt; Genus.</title>
        <authorList>
            <person name="Harrop T.W.R."/>
            <person name="Guhlin J."/>
            <person name="McLaughlin G.M."/>
            <person name="Permina E."/>
            <person name="Stockwell P."/>
            <person name="Gilligan J."/>
            <person name="Le Lec M.F."/>
            <person name="Gruber M.A.M."/>
            <person name="Quinn O."/>
            <person name="Lovegrove M."/>
            <person name="Duncan E.J."/>
            <person name="Remnant E.J."/>
            <person name="Van Eeckhoven J."/>
            <person name="Graham B."/>
            <person name="Knapp R.A."/>
            <person name="Langford K.W."/>
            <person name="Kronenberg Z."/>
            <person name="Press M.O."/>
            <person name="Eacker S.M."/>
            <person name="Wilson-Rankin E.E."/>
            <person name="Purcell J."/>
            <person name="Lester P.J."/>
            <person name="Dearden P.K."/>
        </authorList>
    </citation>
    <scope>NUCLEOTIDE SEQUENCE</scope>
    <source>
        <strain evidence="2">Volc-1</strain>
    </source>
</reference>
<protein>
    <submittedName>
        <fullName evidence="2">Uncharacterized protein</fullName>
    </submittedName>
</protein>
<comment type="caution">
    <text evidence="2">The sequence shown here is derived from an EMBL/GenBank/DDBJ whole genome shotgun (WGS) entry which is preliminary data.</text>
</comment>
<evidence type="ECO:0000256" key="1">
    <source>
        <dbReference type="SAM" id="MobiDB-lite"/>
    </source>
</evidence>